<dbReference type="EMBL" id="CP108110">
    <property type="protein sequence ID" value="WUQ87713.1"/>
    <property type="molecule type" value="Genomic_DNA"/>
</dbReference>
<organism evidence="1 2">
    <name type="scientific">Kitasatospora purpeofusca</name>
    <dbReference type="NCBI Taxonomy" id="67352"/>
    <lineage>
        <taxon>Bacteria</taxon>
        <taxon>Bacillati</taxon>
        <taxon>Actinomycetota</taxon>
        <taxon>Actinomycetes</taxon>
        <taxon>Kitasatosporales</taxon>
        <taxon>Streptomycetaceae</taxon>
        <taxon>Kitasatospora</taxon>
    </lineage>
</organism>
<name>A0ABZ1U9E1_9ACTN</name>
<dbReference type="RefSeq" id="WP_328958270.1">
    <property type="nucleotide sequence ID" value="NZ_CP108110.1"/>
</dbReference>
<evidence type="ECO:0000313" key="2">
    <source>
        <dbReference type="Proteomes" id="UP001432222"/>
    </source>
</evidence>
<accession>A0ABZ1U9E1</accession>
<reference evidence="1" key="1">
    <citation type="submission" date="2022-10" db="EMBL/GenBank/DDBJ databases">
        <title>The complete genomes of actinobacterial strains from the NBC collection.</title>
        <authorList>
            <person name="Joergensen T.S."/>
            <person name="Alvarez Arevalo M."/>
            <person name="Sterndorff E.B."/>
            <person name="Faurdal D."/>
            <person name="Vuksanovic O."/>
            <person name="Mourched A.-S."/>
            <person name="Charusanti P."/>
            <person name="Shaw S."/>
            <person name="Blin K."/>
            <person name="Weber T."/>
        </authorList>
    </citation>
    <scope>NUCLEOTIDE SEQUENCE</scope>
    <source>
        <strain evidence="1">NBC_00222</strain>
    </source>
</reference>
<sequence length="132" mass="13805">MRDLLPLLPASLAHYAQTPEFRFEGFFDATVCAWRESGAAEWRCGPVEFAPGETDGAEGLFGLLVDGGPEAYAGFAEDYFECAVDRGAVAAVLAGAPPTRRTVESLSADADFEAVAARARAMGFGEPTGPGA</sequence>
<gene>
    <name evidence="1" type="ORF">OHA16_34890</name>
</gene>
<proteinExistence type="predicted"/>
<dbReference type="Proteomes" id="UP001432222">
    <property type="component" value="Chromosome"/>
</dbReference>
<evidence type="ECO:0000313" key="1">
    <source>
        <dbReference type="EMBL" id="WUQ87713.1"/>
    </source>
</evidence>
<protein>
    <submittedName>
        <fullName evidence="1">Uncharacterized protein</fullName>
    </submittedName>
</protein>
<keyword evidence="2" id="KW-1185">Reference proteome</keyword>